<dbReference type="AlphaFoldDB" id="A0AAN0XYH4"/>
<dbReference type="InterPro" id="IPR005331">
    <property type="entry name" value="Sulfotransferase"/>
</dbReference>
<evidence type="ECO:0000313" key="8">
    <source>
        <dbReference type="EMBL" id="ANO34933.1"/>
    </source>
</evidence>
<dbReference type="RefSeq" id="WP_065210833.1">
    <property type="nucleotide sequence ID" value="NZ_CP016178.1"/>
</dbReference>
<keyword evidence="2" id="KW-0808">Transferase</keyword>
<organism evidence="8 9">
    <name type="scientific">Vibrio breoganii</name>
    <dbReference type="NCBI Taxonomy" id="553239"/>
    <lineage>
        <taxon>Bacteria</taxon>
        <taxon>Pseudomonadati</taxon>
        <taxon>Pseudomonadota</taxon>
        <taxon>Gammaproteobacteria</taxon>
        <taxon>Vibrionales</taxon>
        <taxon>Vibrionaceae</taxon>
        <taxon>Vibrio</taxon>
    </lineage>
</organism>
<keyword evidence="7" id="KW-0325">Glycoprotein</keyword>
<proteinExistence type="predicted"/>
<keyword evidence="5" id="KW-0333">Golgi apparatus</keyword>
<protein>
    <recommendedName>
        <fullName evidence="10">Sulfotransferase family protein</fullName>
    </recommendedName>
</protein>
<dbReference type="PANTHER" id="PTHR12137:SF54">
    <property type="entry name" value="CARBOHYDRATE SULFOTRANSFERASE"/>
    <property type="match status" value="1"/>
</dbReference>
<evidence type="ECO:0000256" key="6">
    <source>
        <dbReference type="ARBA" id="ARBA00023136"/>
    </source>
</evidence>
<comment type="subcellular location">
    <subcellularLocation>
        <location evidence="1">Golgi apparatus membrane</location>
        <topology evidence="1">Single-pass type II membrane protein</topology>
    </subcellularLocation>
</comment>
<evidence type="ECO:0000313" key="9">
    <source>
        <dbReference type="Proteomes" id="UP000092018"/>
    </source>
</evidence>
<keyword evidence="3" id="KW-0812">Transmembrane</keyword>
<dbReference type="KEGG" id="vbr:A6E01_17265"/>
<dbReference type="InterPro" id="IPR018011">
    <property type="entry name" value="Carb_sulfotrans_8-10"/>
</dbReference>
<evidence type="ECO:0008006" key="10">
    <source>
        <dbReference type="Google" id="ProtNLM"/>
    </source>
</evidence>
<dbReference type="SUPFAM" id="SSF52540">
    <property type="entry name" value="P-loop containing nucleoside triphosphate hydrolases"/>
    <property type="match status" value="1"/>
</dbReference>
<accession>A0AAN0XYH4</accession>
<dbReference type="Proteomes" id="UP000092018">
    <property type="component" value="Chromosome 2"/>
</dbReference>
<dbReference type="EMBL" id="CP016178">
    <property type="protein sequence ID" value="ANO34933.1"/>
    <property type="molecule type" value="Genomic_DNA"/>
</dbReference>
<dbReference type="PANTHER" id="PTHR12137">
    <property type="entry name" value="CARBOHYDRATE SULFOTRANSFERASE"/>
    <property type="match status" value="1"/>
</dbReference>
<evidence type="ECO:0000256" key="3">
    <source>
        <dbReference type="ARBA" id="ARBA00022692"/>
    </source>
</evidence>
<evidence type="ECO:0000256" key="4">
    <source>
        <dbReference type="ARBA" id="ARBA00022989"/>
    </source>
</evidence>
<evidence type="ECO:0000256" key="5">
    <source>
        <dbReference type="ARBA" id="ARBA00023034"/>
    </source>
</evidence>
<evidence type="ECO:0000256" key="7">
    <source>
        <dbReference type="ARBA" id="ARBA00023180"/>
    </source>
</evidence>
<sequence length="230" mass="27367">MLIGKVARLIFGKYNVMYLMAIKQRIKRISGKPNIYSYSFDLNRSIFIHVPKTAGTSICHSLYGNISWPWHFNARQCRLIDKKAFDSYLKFTFVRDPFERLVSTYNYAQTHAKNNPNSSINFILSYNNFDEFVLDWVNKKNINTHYFFNTQLSYITDEKGIIIIDKVFRFESINHDFKLLSEMVDIKSELKERNISKHTIAKKFTQEAIDRVYEVYLDDYDAFGYEKYKN</sequence>
<evidence type="ECO:0000256" key="1">
    <source>
        <dbReference type="ARBA" id="ARBA00004323"/>
    </source>
</evidence>
<dbReference type="InterPro" id="IPR027417">
    <property type="entry name" value="P-loop_NTPase"/>
</dbReference>
<name>A0AAN0XYH4_9VIBR</name>
<evidence type="ECO:0000256" key="2">
    <source>
        <dbReference type="ARBA" id="ARBA00022679"/>
    </source>
</evidence>
<dbReference type="Pfam" id="PF03567">
    <property type="entry name" value="Sulfotransfer_2"/>
    <property type="match status" value="1"/>
</dbReference>
<reference evidence="8 9" key="1">
    <citation type="submission" date="2016-06" db="EMBL/GenBank/DDBJ databases">
        <title>Adaptive Radiation by Waves of Gene Transfer Leads to Fine-Scale Resource Partitioning in Marine Microbes.</title>
        <authorList>
            <person name="Hehemann J.-H."/>
            <person name="Arevalo P."/>
            <person name="Datta M.S."/>
            <person name="Yu X."/>
            <person name="Corzett C."/>
            <person name="Henschel A."/>
            <person name="Preheim S.P."/>
            <person name="Timberlake S."/>
            <person name="Alm E.J."/>
            <person name="Polz M.F."/>
        </authorList>
    </citation>
    <scope>NUCLEOTIDE SEQUENCE [LARGE SCALE GENOMIC DNA]</scope>
    <source>
        <strain evidence="8 9">FF50</strain>
    </source>
</reference>
<dbReference type="GO" id="GO:0016051">
    <property type="term" value="P:carbohydrate biosynthetic process"/>
    <property type="evidence" value="ECO:0007669"/>
    <property type="project" value="InterPro"/>
</dbReference>
<keyword evidence="4" id="KW-1133">Transmembrane helix</keyword>
<keyword evidence="6" id="KW-0472">Membrane</keyword>
<gene>
    <name evidence="8" type="ORF">A6E01_17265</name>
</gene>
<dbReference type="GO" id="GO:0008146">
    <property type="term" value="F:sulfotransferase activity"/>
    <property type="evidence" value="ECO:0007669"/>
    <property type="project" value="InterPro"/>
</dbReference>
<dbReference type="GO" id="GO:0016020">
    <property type="term" value="C:membrane"/>
    <property type="evidence" value="ECO:0007669"/>
    <property type="project" value="InterPro"/>
</dbReference>
<dbReference type="Gene3D" id="3.40.50.300">
    <property type="entry name" value="P-loop containing nucleotide triphosphate hydrolases"/>
    <property type="match status" value="1"/>
</dbReference>